<dbReference type="EMBL" id="JAYMYR010000003">
    <property type="protein sequence ID" value="KAK7373347.1"/>
    <property type="molecule type" value="Genomic_DNA"/>
</dbReference>
<protein>
    <submittedName>
        <fullName evidence="1">Uncharacterized protein</fullName>
    </submittedName>
</protein>
<keyword evidence="2" id="KW-1185">Reference proteome</keyword>
<gene>
    <name evidence="1" type="ORF">VNO80_06752</name>
</gene>
<organism evidence="1 2">
    <name type="scientific">Phaseolus coccineus</name>
    <name type="common">Scarlet runner bean</name>
    <name type="synonym">Phaseolus multiflorus</name>
    <dbReference type="NCBI Taxonomy" id="3886"/>
    <lineage>
        <taxon>Eukaryota</taxon>
        <taxon>Viridiplantae</taxon>
        <taxon>Streptophyta</taxon>
        <taxon>Embryophyta</taxon>
        <taxon>Tracheophyta</taxon>
        <taxon>Spermatophyta</taxon>
        <taxon>Magnoliopsida</taxon>
        <taxon>eudicotyledons</taxon>
        <taxon>Gunneridae</taxon>
        <taxon>Pentapetalae</taxon>
        <taxon>rosids</taxon>
        <taxon>fabids</taxon>
        <taxon>Fabales</taxon>
        <taxon>Fabaceae</taxon>
        <taxon>Papilionoideae</taxon>
        <taxon>50 kb inversion clade</taxon>
        <taxon>NPAAA clade</taxon>
        <taxon>indigoferoid/millettioid clade</taxon>
        <taxon>Phaseoleae</taxon>
        <taxon>Phaseolus</taxon>
    </lineage>
</organism>
<sequence length="89" mass="10366">MVMPAMIGEFWGFLTSLCSSGFRVVRWWGEDRWEQAERESTSLLRLRARLGRLGLMVLPLRLLFTFILNRTSLGWAYPHPRAARITKQG</sequence>
<dbReference type="Proteomes" id="UP001374584">
    <property type="component" value="Unassembled WGS sequence"/>
</dbReference>
<comment type="caution">
    <text evidence="1">The sequence shown here is derived from an EMBL/GenBank/DDBJ whole genome shotgun (WGS) entry which is preliminary data.</text>
</comment>
<evidence type="ECO:0000313" key="1">
    <source>
        <dbReference type="EMBL" id="KAK7373347.1"/>
    </source>
</evidence>
<reference evidence="1 2" key="1">
    <citation type="submission" date="2024-01" db="EMBL/GenBank/DDBJ databases">
        <title>The genomes of 5 underutilized Papilionoideae crops provide insights into root nodulation and disease resistanc.</title>
        <authorList>
            <person name="Jiang F."/>
        </authorList>
    </citation>
    <scope>NUCLEOTIDE SEQUENCE [LARGE SCALE GENOMIC DNA]</scope>
    <source>
        <strain evidence="1">JINMINGXINNONG_FW02</strain>
        <tissue evidence="1">Leaves</tissue>
    </source>
</reference>
<dbReference type="AlphaFoldDB" id="A0AAN9NIB1"/>
<proteinExistence type="predicted"/>
<name>A0AAN9NIB1_PHACN</name>
<evidence type="ECO:0000313" key="2">
    <source>
        <dbReference type="Proteomes" id="UP001374584"/>
    </source>
</evidence>
<accession>A0AAN9NIB1</accession>